<keyword evidence="4" id="KW-1185">Reference proteome</keyword>
<feature type="domain" description="DUF3592" evidence="2">
    <location>
        <begin position="38"/>
        <end position="127"/>
    </location>
</feature>
<sequence>MLEKWPAWLLIAIGVAAFAYLWRQARLADAAQGWPSVAGRVESSALDWRQRRGGDNSDAREYRALLAYRYEVAGQRHLSTQRRIPEPGFSSNRALAEQIIQRYPAGATVQVYYNPARPQQACLEIGVHWSVRAGQLIALLFIAAGAMLLRG</sequence>
<dbReference type="Pfam" id="PF12158">
    <property type="entry name" value="DUF3592"/>
    <property type="match status" value="1"/>
</dbReference>
<dbReference type="EMBL" id="MKCT01000008">
    <property type="protein sequence ID" value="OHX20861.1"/>
    <property type="molecule type" value="Genomic_DNA"/>
</dbReference>
<comment type="caution">
    <text evidence="3">The sequence shown here is derived from an EMBL/GenBank/DDBJ whole genome shotgun (WGS) entry which is preliminary data.</text>
</comment>
<feature type="transmembrane region" description="Helical" evidence="1">
    <location>
        <begin position="129"/>
        <end position="149"/>
    </location>
</feature>
<dbReference type="Proteomes" id="UP000180280">
    <property type="component" value="Unassembled WGS sequence"/>
</dbReference>
<proteinExistence type="predicted"/>
<keyword evidence="1" id="KW-0812">Transmembrane</keyword>
<reference evidence="3 4" key="1">
    <citation type="submission" date="2016-09" db="EMBL/GenBank/DDBJ databases">
        <title>Chromobacterium muskegensis sp. nov., an insecticidal bacterium isolated from Sphagnum bogs.</title>
        <authorList>
            <person name="Sparks M.E."/>
            <person name="Blackburn M.B."/>
            <person name="Gundersen-Rindal D.E."/>
            <person name="Mitchell A."/>
            <person name="Farrar R."/>
            <person name="Kuhar D."/>
        </authorList>
    </citation>
    <scope>NUCLEOTIDE SEQUENCE [LARGE SCALE GENOMIC DNA]</scope>
    <source>
        <strain evidence="3 4">14B-1</strain>
    </source>
</reference>
<dbReference type="InterPro" id="IPR021994">
    <property type="entry name" value="DUF3592"/>
</dbReference>
<evidence type="ECO:0000256" key="1">
    <source>
        <dbReference type="SAM" id="Phobius"/>
    </source>
</evidence>
<keyword evidence="1" id="KW-1133">Transmembrane helix</keyword>
<evidence type="ECO:0000313" key="4">
    <source>
        <dbReference type="Proteomes" id="UP000180280"/>
    </source>
</evidence>
<evidence type="ECO:0000259" key="2">
    <source>
        <dbReference type="Pfam" id="PF12158"/>
    </source>
</evidence>
<gene>
    <name evidence="3" type="ORF">BI344_13665</name>
</gene>
<organism evidence="3 4">
    <name type="scientific">Chromobacterium sphagni</name>
    <dbReference type="NCBI Taxonomy" id="1903179"/>
    <lineage>
        <taxon>Bacteria</taxon>
        <taxon>Pseudomonadati</taxon>
        <taxon>Pseudomonadota</taxon>
        <taxon>Betaproteobacteria</taxon>
        <taxon>Neisseriales</taxon>
        <taxon>Chromobacteriaceae</taxon>
        <taxon>Chromobacterium</taxon>
    </lineage>
</organism>
<evidence type="ECO:0000313" key="3">
    <source>
        <dbReference type="EMBL" id="OHX20861.1"/>
    </source>
</evidence>
<keyword evidence="1" id="KW-0472">Membrane</keyword>
<accession>A0ABX3CEY6</accession>
<name>A0ABX3CEY6_9NEIS</name>
<dbReference type="RefSeq" id="WP_071112210.1">
    <property type="nucleotide sequence ID" value="NZ_MKCT01000008.1"/>
</dbReference>
<protein>
    <recommendedName>
        <fullName evidence="2">DUF3592 domain-containing protein</fullName>
    </recommendedName>
</protein>